<organism evidence="2 3">
    <name type="scientific">Candidatus Woesebacteria bacterium RIFCSPHIGHO2_12_FULL_41_24</name>
    <dbReference type="NCBI Taxonomy" id="1802510"/>
    <lineage>
        <taxon>Bacteria</taxon>
        <taxon>Candidatus Woeseibacteriota</taxon>
    </lineage>
</organism>
<protein>
    <submittedName>
        <fullName evidence="2">Uncharacterized protein</fullName>
    </submittedName>
</protein>
<feature type="transmembrane region" description="Helical" evidence="1">
    <location>
        <begin position="6"/>
        <end position="23"/>
    </location>
</feature>
<comment type="caution">
    <text evidence="2">The sequence shown here is derived from an EMBL/GenBank/DDBJ whole genome shotgun (WGS) entry which is preliminary data.</text>
</comment>
<name>A0A1F8APJ7_9BACT</name>
<evidence type="ECO:0000313" key="2">
    <source>
        <dbReference type="EMBL" id="OGM53683.1"/>
    </source>
</evidence>
<proteinExistence type="predicted"/>
<reference evidence="2 3" key="1">
    <citation type="journal article" date="2016" name="Nat. Commun.">
        <title>Thousands of microbial genomes shed light on interconnected biogeochemical processes in an aquifer system.</title>
        <authorList>
            <person name="Anantharaman K."/>
            <person name="Brown C.T."/>
            <person name="Hug L.A."/>
            <person name="Sharon I."/>
            <person name="Castelle C.J."/>
            <person name="Probst A.J."/>
            <person name="Thomas B.C."/>
            <person name="Singh A."/>
            <person name="Wilkins M.J."/>
            <person name="Karaoz U."/>
            <person name="Brodie E.L."/>
            <person name="Williams K.H."/>
            <person name="Hubbard S.S."/>
            <person name="Banfield J.F."/>
        </authorList>
    </citation>
    <scope>NUCLEOTIDE SEQUENCE [LARGE SCALE GENOMIC DNA]</scope>
</reference>
<dbReference type="Proteomes" id="UP000178603">
    <property type="component" value="Unassembled WGS sequence"/>
</dbReference>
<keyword evidence="1" id="KW-0812">Transmembrane</keyword>
<feature type="transmembrane region" description="Helical" evidence="1">
    <location>
        <begin position="30"/>
        <end position="49"/>
    </location>
</feature>
<feature type="transmembrane region" description="Helical" evidence="1">
    <location>
        <begin position="61"/>
        <end position="83"/>
    </location>
</feature>
<sequence>MIKSISVELIVLTATVILIKNFVGNFNLKLGKLAIFVFPLVSFVIGFTLRLSGNQELVDIGYFFTEFTTLFVTVLFSLCIYFGQIKYWRIK</sequence>
<gene>
    <name evidence="2" type="ORF">A3E44_02265</name>
</gene>
<keyword evidence="1" id="KW-1133">Transmembrane helix</keyword>
<dbReference type="AlphaFoldDB" id="A0A1F8APJ7"/>
<evidence type="ECO:0000313" key="3">
    <source>
        <dbReference type="Proteomes" id="UP000178603"/>
    </source>
</evidence>
<dbReference type="EMBL" id="MGGW01000021">
    <property type="protein sequence ID" value="OGM53683.1"/>
    <property type="molecule type" value="Genomic_DNA"/>
</dbReference>
<evidence type="ECO:0000256" key="1">
    <source>
        <dbReference type="SAM" id="Phobius"/>
    </source>
</evidence>
<accession>A0A1F8APJ7</accession>
<keyword evidence="1" id="KW-0472">Membrane</keyword>